<evidence type="ECO:0000256" key="5">
    <source>
        <dbReference type="PROSITE-ProRule" id="PRU00284"/>
    </source>
</evidence>
<evidence type="ECO:0000256" key="2">
    <source>
        <dbReference type="ARBA" id="ARBA00022519"/>
    </source>
</evidence>
<dbReference type="InterPro" id="IPR004090">
    <property type="entry name" value="Chemotax_Me-accpt_rcpt"/>
</dbReference>
<evidence type="ECO:0000256" key="6">
    <source>
        <dbReference type="SAM" id="MobiDB-lite"/>
    </source>
</evidence>
<comment type="caution">
    <text evidence="11">The sequence shown here is derived from an EMBL/GenBank/DDBJ whole genome shotgun (WGS) entry which is preliminary data.</text>
</comment>
<dbReference type="InterPro" id="IPR003660">
    <property type="entry name" value="HAMP_dom"/>
</dbReference>
<dbReference type="PANTHER" id="PTHR32089">
    <property type="entry name" value="METHYL-ACCEPTING CHEMOTAXIS PROTEIN MCPB"/>
    <property type="match status" value="1"/>
</dbReference>
<evidence type="ECO:0000256" key="7">
    <source>
        <dbReference type="SAM" id="Phobius"/>
    </source>
</evidence>
<dbReference type="PROSITE" id="PS50192">
    <property type="entry name" value="T_SNARE"/>
    <property type="match status" value="1"/>
</dbReference>
<dbReference type="Proteomes" id="UP001279642">
    <property type="component" value="Unassembled WGS sequence"/>
</dbReference>
<evidence type="ECO:0000256" key="4">
    <source>
        <dbReference type="ARBA" id="ARBA00029447"/>
    </source>
</evidence>
<protein>
    <submittedName>
        <fullName evidence="11">Methyl-accepting chemotaxis protein</fullName>
    </submittedName>
</protein>
<dbReference type="Pfam" id="PF00672">
    <property type="entry name" value="HAMP"/>
    <property type="match status" value="1"/>
</dbReference>
<dbReference type="Gene3D" id="6.10.340.10">
    <property type="match status" value="1"/>
</dbReference>
<evidence type="ECO:0000259" key="8">
    <source>
        <dbReference type="PROSITE" id="PS50111"/>
    </source>
</evidence>
<gene>
    <name evidence="11" type="ORF">SMD27_19920</name>
</gene>
<dbReference type="EMBL" id="JAXCLW010000007">
    <property type="protein sequence ID" value="MDY0885121.1"/>
    <property type="molecule type" value="Genomic_DNA"/>
</dbReference>
<feature type="region of interest" description="Disordered" evidence="6">
    <location>
        <begin position="313"/>
        <end position="332"/>
    </location>
</feature>
<accession>A0ABU5EFJ1</accession>
<dbReference type="InterPro" id="IPR024478">
    <property type="entry name" value="HlyB_4HB_MCP"/>
</dbReference>
<dbReference type="PROSITE" id="PS50885">
    <property type="entry name" value="HAMP"/>
    <property type="match status" value="1"/>
</dbReference>
<dbReference type="Gene3D" id="1.10.287.950">
    <property type="entry name" value="Methyl-accepting chemotaxis protein"/>
    <property type="match status" value="1"/>
</dbReference>
<dbReference type="SUPFAM" id="SSF58104">
    <property type="entry name" value="Methyl-accepting chemotaxis protein (MCP) signaling domain"/>
    <property type="match status" value="1"/>
</dbReference>
<comment type="similarity">
    <text evidence="4">Belongs to the methyl-accepting chemotaxis (MCP) protein family.</text>
</comment>
<evidence type="ECO:0000256" key="1">
    <source>
        <dbReference type="ARBA" id="ARBA00004429"/>
    </source>
</evidence>
<keyword evidence="2" id="KW-0997">Cell inner membrane</keyword>
<dbReference type="InterPro" id="IPR000727">
    <property type="entry name" value="T_SNARE_dom"/>
</dbReference>
<dbReference type="SMART" id="SM00304">
    <property type="entry name" value="HAMP"/>
    <property type="match status" value="1"/>
</dbReference>
<evidence type="ECO:0000259" key="9">
    <source>
        <dbReference type="PROSITE" id="PS50192"/>
    </source>
</evidence>
<comment type="subcellular location">
    <subcellularLocation>
        <location evidence="1">Cell inner membrane</location>
        <topology evidence="1">Multi-pass membrane protein</topology>
    </subcellularLocation>
</comment>
<dbReference type="InterPro" id="IPR004089">
    <property type="entry name" value="MCPsignal_dom"/>
</dbReference>
<feature type="compositionally biased region" description="Low complexity" evidence="6">
    <location>
        <begin position="318"/>
        <end position="332"/>
    </location>
</feature>
<evidence type="ECO:0000313" key="12">
    <source>
        <dbReference type="Proteomes" id="UP001279642"/>
    </source>
</evidence>
<dbReference type="SMART" id="SM00283">
    <property type="entry name" value="MA"/>
    <property type="match status" value="1"/>
</dbReference>
<keyword evidence="7" id="KW-1133">Transmembrane helix</keyword>
<keyword evidence="12" id="KW-1185">Reference proteome</keyword>
<organism evidence="11 12">
    <name type="scientific">Dongia soli</name>
    <dbReference type="NCBI Taxonomy" id="600628"/>
    <lineage>
        <taxon>Bacteria</taxon>
        <taxon>Pseudomonadati</taxon>
        <taxon>Pseudomonadota</taxon>
        <taxon>Alphaproteobacteria</taxon>
        <taxon>Rhodospirillales</taxon>
        <taxon>Dongiaceae</taxon>
        <taxon>Dongia</taxon>
    </lineage>
</organism>
<reference evidence="11 12" key="1">
    <citation type="journal article" date="2016" name="Antonie Van Leeuwenhoek">
        <title>Dongia soli sp. nov., isolated from soil from Dokdo, Korea.</title>
        <authorList>
            <person name="Kim D.U."/>
            <person name="Lee H."/>
            <person name="Kim H."/>
            <person name="Kim S.G."/>
            <person name="Ka J.O."/>
        </authorList>
    </citation>
    <scope>NUCLEOTIDE SEQUENCE [LARGE SCALE GENOMIC DNA]</scope>
    <source>
        <strain evidence="11 12">D78</strain>
    </source>
</reference>
<dbReference type="CDD" id="cd06225">
    <property type="entry name" value="HAMP"/>
    <property type="match status" value="1"/>
</dbReference>
<dbReference type="PROSITE" id="PS50111">
    <property type="entry name" value="CHEMOTAXIS_TRANSDUC_2"/>
    <property type="match status" value="1"/>
</dbReference>
<sequence length="556" mass="59079">MTIRQRLFLSGIIAVIAVILVGGIGLWGMLTGNESATRLNTMAAAIRHQMEADMMHDALRSDVLIALREGRSGNRTAQDAVVKDTEEHLNHFREEIAANKALDLPAETHSAMEAAAPAIEAYLTMAKTMSTTAFTDNYSAQDKLVDFQKTFSDLEGKMSVISDTLQQAADGTKQHVTELMDWLVIVIALGAAAATIVLLGVLTLIGRSIIRPLSRMTDAMRRLAGGEIEIDIPDTGRRDEVSAMAAALQVFKQNAVEARRLTEAQREAQEQREQRANSIDRLCRDFDAEITNVLGAVVASLQEMQKAVESMSELAEQTSTEANNATSASSETANHVGSVAAATEELASSISEISRQVARSTQIATQASQEARQTNHDIEGLAGAAEKIGAIVQMINDIANQTNLLALNATIEAARAGEAGRGFAVVASEVKNLATQTSRATEEISAQIGSIQNETQQAVQAIRGISTTIDDINQITTSVAAAVEEQGAATQEIARSVEQAAGGARSVSGSIDMVAGAAGHSRTAAGRLLQATEALDRHAADLRGGVERFLRSVKTL</sequence>
<dbReference type="RefSeq" id="WP_320510189.1">
    <property type="nucleotide sequence ID" value="NZ_JAXCLW010000007.1"/>
</dbReference>
<feature type="transmembrane region" description="Helical" evidence="7">
    <location>
        <begin position="7"/>
        <end position="30"/>
    </location>
</feature>
<keyword evidence="7" id="KW-0812">Transmembrane</keyword>
<dbReference type="PRINTS" id="PR00260">
    <property type="entry name" value="CHEMTRNSDUCR"/>
</dbReference>
<name>A0ABU5EFJ1_9PROT</name>
<evidence type="ECO:0000256" key="3">
    <source>
        <dbReference type="ARBA" id="ARBA00023224"/>
    </source>
</evidence>
<feature type="transmembrane region" description="Helical" evidence="7">
    <location>
        <begin position="182"/>
        <end position="206"/>
    </location>
</feature>
<dbReference type="Pfam" id="PF12729">
    <property type="entry name" value="4HB_MCP_1"/>
    <property type="match status" value="1"/>
</dbReference>
<feature type="domain" description="Methyl-accepting transducer" evidence="8">
    <location>
        <begin position="300"/>
        <end position="529"/>
    </location>
</feature>
<evidence type="ECO:0000313" key="11">
    <source>
        <dbReference type="EMBL" id="MDY0885121.1"/>
    </source>
</evidence>
<feature type="domain" description="HAMP" evidence="10">
    <location>
        <begin position="207"/>
        <end position="260"/>
    </location>
</feature>
<dbReference type="Pfam" id="PF00015">
    <property type="entry name" value="MCPsignal"/>
    <property type="match status" value="1"/>
</dbReference>
<feature type="domain" description="T-SNARE coiled-coil homology" evidence="9">
    <location>
        <begin position="452"/>
        <end position="514"/>
    </location>
</feature>
<proteinExistence type="inferred from homology"/>
<keyword evidence="2" id="KW-1003">Cell membrane</keyword>
<evidence type="ECO:0000259" key="10">
    <source>
        <dbReference type="PROSITE" id="PS50885"/>
    </source>
</evidence>
<keyword evidence="3 5" id="KW-0807">Transducer</keyword>
<dbReference type="PANTHER" id="PTHR32089:SF112">
    <property type="entry name" value="LYSOZYME-LIKE PROTEIN-RELATED"/>
    <property type="match status" value="1"/>
</dbReference>
<keyword evidence="7" id="KW-0472">Membrane</keyword>